<evidence type="ECO:0000256" key="3">
    <source>
        <dbReference type="SAM" id="SignalP"/>
    </source>
</evidence>
<keyword evidence="2" id="KW-1133">Transmembrane helix</keyword>
<dbReference type="InterPro" id="IPR013783">
    <property type="entry name" value="Ig-like_fold"/>
</dbReference>
<feature type="domain" description="Ig-like" evidence="4">
    <location>
        <begin position="22"/>
        <end position="134"/>
    </location>
</feature>
<evidence type="ECO:0000256" key="2">
    <source>
        <dbReference type="SAM" id="Phobius"/>
    </source>
</evidence>
<feature type="compositionally biased region" description="Polar residues" evidence="1">
    <location>
        <begin position="259"/>
        <end position="268"/>
    </location>
</feature>
<feature type="signal peptide" evidence="3">
    <location>
        <begin position="1"/>
        <end position="28"/>
    </location>
</feature>
<name>A0ABD1JK58_9TELE</name>
<dbReference type="AlphaFoldDB" id="A0ABD1JK58"/>
<dbReference type="Gene3D" id="2.60.40.10">
    <property type="entry name" value="Immunoglobulins"/>
    <property type="match status" value="1"/>
</dbReference>
<dbReference type="PANTHER" id="PTHR37996:SF1">
    <property type="entry name" value="B- AND T-LYMPHOCYTE ATTENUATOR"/>
    <property type="match status" value="1"/>
</dbReference>
<reference evidence="5 6" key="1">
    <citation type="submission" date="2024-09" db="EMBL/GenBank/DDBJ databases">
        <title>A chromosome-level genome assembly of Gray's grenadier anchovy, Coilia grayii.</title>
        <authorList>
            <person name="Fu Z."/>
        </authorList>
    </citation>
    <scope>NUCLEOTIDE SEQUENCE [LARGE SCALE GENOMIC DNA]</scope>
    <source>
        <strain evidence="5">G4</strain>
        <tissue evidence="5">Muscle</tissue>
    </source>
</reference>
<dbReference type="SUPFAM" id="SSF48726">
    <property type="entry name" value="Immunoglobulin"/>
    <property type="match status" value="1"/>
</dbReference>
<feature type="compositionally biased region" description="Polar residues" evidence="1">
    <location>
        <begin position="280"/>
        <end position="292"/>
    </location>
</feature>
<protein>
    <recommendedName>
        <fullName evidence="4">Ig-like domain-containing protein</fullName>
    </recommendedName>
</protein>
<dbReference type="InterPro" id="IPR039257">
    <property type="entry name" value="BTLA"/>
</dbReference>
<evidence type="ECO:0000313" key="6">
    <source>
        <dbReference type="Proteomes" id="UP001591681"/>
    </source>
</evidence>
<sequence>MASKYISCVCSCFVVSVLLFMPLEFTVTESCTTNVLLKRNSVAEAVSSHSLKINCTVKYCHTKPLIKWCKVADSNVCQPVNETDQTEIMWGNMEGTSDMLFLHFKYITVNDSGLYRCMCENTSEGCMSHTVHVTVREQIVDNNQTVRSVNQTTNASVPETPDTPGWYWPAIYISSGITFVVIVTVLSCLGLRCCQGSRQAETKKAAENQYASVQMSDVSPPFPGLRHPLPNKPRPRSNPTPAGTPGECVYENGNDPRSRATSNASSLRDTVPPRDAVPSQLHSTNRVATPNRTADEEASPLVYASLNHQAVSRPHARPIKVTESTEYAAIRLS</sequence>
<keyword evidence="3" id="KW-0732">Signal</keyword>
<evidence type="ECO:0000313" key="5">
    <source>
        <dbReference type="EMBL" id="KAL2087548.1"/>
    </source>
</evidence>
<keyword evidence="2" id="KW-0472">Membrane</keyword>
<dbReference type="SMART" id="SM00409">
    <property type="entry name" value="IG"/>
    <property type="match status" value="1"/>
</dbReference>
<comment type="caution">
    <text evidence="5">The sequence shown here is derived from an EMBL/GenBank/DDBJ whole genome shotgun (WGS) entry which is preliminary data.</text>
</comment>
<dbReference type="Proteomes" id="UP001591681">
    <property type="component" value="Unassembled WGS sequence"/>
</dbReference>
<dbReference type="InterPro" id="IPR003599">
    <property type="entry name" value="Ig_sub"/>
</dbReference>
<accession>A0ABD1JK58</accession>
<proteinExistence type="predicted"/>
<gene>
    <name evidence="5" type="ORF">ACEWY4_016376</name>
</gene>
<keyword evidence="6" id="KW-1185">Reference proteome</keyword>
<dbReference type="EMBL" id="JBHFQA010000014">
    <property type="protein sequence ID" value="KAL2087548.1"/>
    <property type="molecule type" value="Genomic_DNA"/>
</dbReference>
<feature type="chain" id="PRO_5044766603" description="Ig-like domain-containing protein" evidence="3">
    <location>
        <begin position="29"/>
        <end position="333"/>
    </location>
</feature>
<dbReference type="InterPro" id="IPR007110">
    <property type="entry name" value="Ig-like_dom"/>
</dbReference>
<dbReference type="PANTHER" id="PTHR37996">
    <property type="entry name" value="B- AND T-LYMPHOCYTE ATTENUATOR"/>
    <property type="match status" value="1"/>
</dbReference>
<keyword evidence="2" id="KW-0812">Transmembrane</keyword>
<organism evidence="5 6">
    <name type="scientific">Coilia grayii</name>
    <name type="common">Gray's grenadier anchovy</name>
    <dbReference type="NCBI Taxonomy" id="363190"/>
    <lineage>
        <taxon>Eukaryota</taxon>
        <taxon>Metazoa</taxon>
        <taxon>Chordata</taxon>
        <taxon>Craniata</taxon>
        <taxon>Vertebrata</taxon>
        <taxon>Euteleostomi</taxon>
        <taxon>Actinopterygii</taxon>
        <taxon>Neopterygii</taxon>
        <taxon>Teleostei</taxon>
        <taxon>Clupei</taxon>
        <taxon>Clupeiformes</taxon>
        <taxon>Clupeoidei</taxon>
        <taxon>Engraulidae</taxon>
        <taxon>Coilinae</taxon>
        <taxon>Coilia</taxon>
    </lineage>
</organism>
<feature type="region of interest" description="Disordered" evidence="1">
    <location>
        <begin position="215"/>
        <end position="296"/>
    </location>
</feature>
<dbReference type="InterPro" id="IPR036179">
    <property type="entry name" value="Ig-like_dom_sf"/>
</dbReference>
<evidence type="ECO:0000259" key="4">
    <source>
        <dbReference type="PROSITE" id="PS50835"/>
    </source>
</evidence>
<dbReference type="PROSITE" id="PS50835">
    <property type="entry name" value="IG_LIKE"/>
    <property type="match status" value="1"/>
</dbReference>
<evidence type="ECO:0000256" key="1">
    <source>
        <dbReference type="SAM" id="MobiDB-lite"/>
    </source>
</evidence>
<feature type="transmembrane region" description="Helical" evidence="2">
    <location>
        <begin position="166"/>
        <end position="189"/>
    </location>
</feature>